<dbReference type="Pfam" id="PF01981">
    <property type="entry name" value="PTH2"/>
    <property type="match status" value="1"/>
</dbReference>
<proteinExistence type="predicted"/>
<dbReference type="RefSeq" id="WP_025253490.1">
    <property type="nucleotide sequence ID" value="NZ_CP004353.1"/>
</dbReference>
<keyword evidence="2" id="KW-0378">Hydrolase</keyword>
<organism evidence="4 5">
    <name type="scientific">Corynebacterium vitaeruminis DSM 20294</name>
    <dbReference type="NCBI Taxonomy" id="1224164"/>
    <lineage>
        <taxon>Bacteria</taxon>
        <taxon>Bacillati</taxon>
        <taxon>Actinomycetota</taxon>
        <taxon>Actinomycetes</taxon>
        <taxon>Mycobacteriales</taxon>
        <taxon>Corynebacteriaceae</taxon>
        <taxon>Corynebacterium</taxon>
    </lineage>
</organism>
<dbReference type="Proteomes" id="UP000019222">
    <property type="component" value="Chromosome"/>
</dbReference>
<dbReference type="EMBL" id="CP004353">
    <property type="protein sequence ID" value="AHI23497.1"/>
    <property type="molecule type" value="Genomic_DNA"/>
</dbReference>
<evidence type="ECO:0000313" key="4">
    <source>
        <dbReference type="EMBL" id="AHI23497.1"/>
    </source>
</evidence>
<keyword evidence="5" id="KW-1185">Reference proteome</keyword>
<evidence type="ECO:0000313" key="5">
    <source>
        <dbReference type="Proteomes" id="UP000019222"/>
    </source>
</evidence>
<dbReference type="AlphaFoldDB" id="W5Y2R8"/>
<evidence type="ECO:0000256" key="3">
    <source>
        <dbReference type="ARBA" id="ARBA00048707"/>
    </source>
</evidence>
<name>W5Y2R8_9CORY</name>
<dbReference type="PATRIC" id="fig|1224164.3.peg.2131"/>
<dbReference type="HOGENOM" id="CLU_090594_0_0_11"/>
<evidence type="ECO:0000256" key="2">
    <source>
        <dbReference type="ARBA" id="ARBA00022801"/>
    </source>
</evidence>
<dbReference type="KEGG" id="cvt:B843_10585"/>
<reference evidence="4 5" key="1">
    <citation type="submission" date="2013-02" db="EMBL/GenBank/DDBJ databases">
        <title>The complete genome sequence of Corynebacterium vitaeruminis DSM 20294.</title>
        <authorList>
            <person name="Ruckert C."/>
            <person name="Albersmeier A."/>
            <person name="Kalinowski J."/>
        </authorList>
    </citation>
    <scope>NUCLEOTIDE SEQUENCE [LARGE SCALE GENOMIC DNA]</scope>
    <source>
        <strain evidence="5">ATCC 10234</strain>
    </source>
</reference>
<sequence length="249" mass="26804">MSKDAFAIAHERLSAYCGDRNWKRDPEDPDDPSTIQAMQIVLNLPKQDPPARNDVLAAAARAVVGVCLDDRAGEDGAFWEGLKNWYGHRIRKVARRSRNSGWTHVQNLPGVTVTHGTAQARAFVPSAVSEVDPLIAKLQIGNTDLPQVDYATIPVRDVPTLYVDRDLTMSAGKAAAQVGHASMLLAAAMTEEEARAWAATGFDLQVRGVDAAEFARCCAAEGAVLVQDAGFTEVAPNSITVCALRRPLS</sequence>
<dbReference type="SUPFAM" id="SSF102462">
    <property type="entry name" value="Peptidyl-tRNA hydrolase II"/>
    <property type="match status" value="1"/>
</dbReference>
<evidence type="ECO:0000256" key="1">
    <source>
        <dbReference type="ARBA" id="ARBA00013260"/>
    </source>
</evidence>
<dbReference type="Gene3D" id="3.40.1490.10">
    <property type="entry name" value="Bit1"/>
    <property type="match status" value="1"/>
</dbReference>
<accession>W5Y2R8</accession>
<protein>
    <recommendedName>
        <fullName evidence="1">peptidyl-tRNA hydrolase</fullName>
        <ecNumber evidence="1">3.1.1.29</ecNumber>
    </recommendedName>
</protein>
<gene>
    <name evidence="4" type="ORF">B843_10585</name>
</gene>
<comment type="catalytic activity">
    <reaction evidence="3">
        <text>an N-acyl-L-alpha-aminoacyl-tRNA + H2O = an N-acyl-L-amino acid + a tRNA + H(+)</text>
        <dbReference type="Rhea" id="RHEA:54448"/>
        <dbReference type="Rhea" id="RHEA-COMP:10123"/>
        <dbReference type="Rhea" id="RHEA-COMP:13883"/>
        <dbReference type="ChEBI" id="CHEBI:15377"/>
        <dbReference type="ChEBI" id="CHEBI:15378"/>
        <dbReference type="ChEBI" id="CHEBI:59874"/>
        <dbReference type="ChEBI" id="CHEBI:78442"/>
        <dbReference type="ChEBI" id="CHEBI:138191"/>
        <dbReference type="EC" id="3.1.1.29"/>
    </reaction>
</comment>
<dbReference type="EC" id="3.1.1.29" evidence="1"/>
<dbReference type="STRING" id="1224164.B843_10585"/>
<dbReference type="InterPro" id="IPR002833">
    <property type="entry name" value="PTH2"/>
</dbReference>
<dbReference type="InterPro" id="IPR023476">
    <property type="entry name" value="Pep_tRNA_hydro_II_dom_sf"/>
</dbReference>
<dbReference type="GO" id="GO:0004045">
    <property type="term" value="F:peptidyl-tRNA hydrolase activity"/>
    <property type="evidence" value="ECO:0007669"/>
    <property type="project" value="UniProtKB-EC"/>
</dbReference>
<dbReference type="eggNOG" id="COG1990">
    <property type="taxonomic scope" value="Bacteria"/>
</dbReference>